<dbReference type="RefSeq" id="WP_237856089.1">
    <property type="nucleotide sequence ID" value="NZ_JAKLWS010000038.1"/>
</dbReference>
<dbReference type="InterPro" id="IPR004358">
    <property type="entry name" value="Sig_transdc_His_kin-like_C"/>
</dbReference>
<dbReference type="Gene3D" id="2.60.40.10">
    <property type="entry name" value="Immunoglobulins"/>
    <property type="match status" value="1"/>
</dbReference>
<keyword evidence="5" id="KW-0238">DNA-binding</keyword>
<dbReference type="InterPro" id="IPR001789">
    <property type="entry name" value="Sig_transdc_resp-reg_receiver"/>
</dbReference>
<dbReference type="InterPro" id="IPR015943">
    <property type="entry name" value="WD40/YVTN_repeat-like_dom_sf"/>
</dbReference>
<name>A0ABS9KIN0_9BACT</name>
<dbReference type="CDD" id="cd17574">
    <property type="entry name" value="REC_OmpR"/>
    <property type="match status" value="1"/>
</dbReference>
<dbReference type="PANTHER" id="PTHR43547:SF2">
    <property type="entry name" value="HYBRID SIGNAL TRANSDUCTION HISTIDINE KINASE C"/>
    <property type="match status" value="1"/>
</dbReference>
<comment type="catalytic activity">
    <reaction evidence="1">
        <text>ATP + protein L-histidine = ADP + protein N-phospho-L-histidine.</text>
        <dbReference type="EC" id="2.7.13.3"/>
    </reaction>
</comment>
<evidence type="ECO:0000256" key="4">
    <source>
        <dbReference type="ARBA" id="ARBA00023015"/>
    </source>
</evidence>
<dbReference type="Gene3D" id="3.30.565.10">
    <property type="entry name" value="Histidine kinase-like ATPase, C-terminal domain"/>
    <property type="match status" value="1"/>
</dbReference>
<reference evidence="11" key="1">
    <citation type="submission" date="2022-01" db="EMBL/GenBank/DDBJ databases">
        <authorList>
            <person name="Wang Y."/>
        </authorList>
    </citation>
    <scope>NUCLEOTIDE SEQUENCE</scope>
    <source>
        <strain evidence="11">WB101</strain>
    </source>
</reference>
<dbReference type="Pfam" id="PF12833">
    <property type="entry name" value="HTH_18"/>
    <property type="match status" value="1"/>
</dbReference>
<dbReference type="SMART" id="SM00387">
    <property type="entry name" value="HATPase_c"/>
    <property type="match status" value="1"/>
</dbReference>
<dbReference type="InterPro" id="IPR003661">
    <property type="entry name" value="HisK_dim/P_dom"/>
</dbReference>
<dbReference type="InterPro" id="IPR003594">
    <property type="entry name" value="HATPase_dom"/>
</dbReference>
<dbReference type="EC" id="2.7.13.3" evidence="2"/>
<dbReference type="Gene3D" id="1.10.10.60">
    <property type="entry name" value="Homeodomain-like"/>
    <property type="match status" value="1"/>
</dbReference>
<dbReference type="SMART" id="SM00342">
    <property type="entry name" value="HTH_ARAC"/>
    <property type="match status" value="1"/>
</dbReference>
<dbReference type="Pfam" id="PF07495">
    <property type="entry name" value="Y_Y_Y"/>
    <property type="match status" value="1"/>
</dbReference>
<dbReference type="Pfam" id="PF07494">
    <property type="entry name" value="Reg_prop"/>
    <property type="match status" value="3"/>
</dbReference>
<dbReference type="Pfam" id="PF00512">
    <property type="entry name" value="HisKA"/>
    <property type="match status" value="1"/>
</dbReference>
<dbReference type="Proteomes" id="UP001165366">
    <property type="component" value="Unassembled WGS sequence"/>
</dbReference>
<feature type="modified residue" description="4-aspartylphosphate" evidence="7">
    <location>
        <position position="1164"/>
    </location>
</feature>
<dbReference type="SMART" id="SM00388">
    <property type="entry name" value="HisKA"/>
    <property type="match status" value="1"/>
</dbReference>
<evidence type="ECO:0000313" key="11">
    <source>
        <dbReference type="EMBL" id="MCG2590647.1"/>
    </source>
</evidence>
<dbReference type="PROSITE" id="PS50110">
    <property type="entry name" value="RESPONSE_REGULATORY"/>
    <property type="match status" value="1"/>
</dbReference>
<dbReference type="SUPFAM" id="SSF52172">
    <property type="entry name" value="CheY-like"/>
    <property type="match status" value="1"/>
</dbReference>
<organism evidence="11 12">
    <name type="scientific">Rhodohalobacter sulfatireducens</name>
    <dbReference type="NCBI Taxonomy" id="2911366"/>
    <lineage>
        <taxon>Bacteria</taxon>
        <taxon>Pseudomonadati</taxon>
        <taxon>Balneolota</taxon>
        <taxon>Balneolia</taxon>
        <taxon>Balneolales</taxon>
        <taxon>Balneolaceae</taxon>
        <taxon>Rhodohalobacter</taxon>
    </lineage>
</organism>
<dbReference type="InterPro" id="IPR011006">
    <property type="entry name" value="CheY-like_superfamily"/>
</dbReference>
<proteinExistence type="predicted"/>
<dbReference type="Gene3D" id="3.40.50.2300">
    <property type="match status" value="1"/>
</dbReference>
<reference evidence="11" key="2">
    <citation type="submission" date="2024-05" db="EMBL/GenBank/DDBJ databases">
        <title>Rhodohalobacter halophilus gen. nov., sp. nov., a moderately halophilic member of the family Balneolaceae.</title>
        <authorList>
            <person name="Xia J."/>
        </authorList>
    </citation>
    <scope>NUCLEOTIDE SEQUENCE</scope>
    <source>
        <strain evidence="11">WB101</strain>
    </source>
</reference>
<dbReference type="Gene3D" id="1.10.287.130">
    <property type="match status" value="1"/>
</dbReference>
<feature type="domain" description="HTH araC/xylS-type" evidence="8">
    <location>
        <begin position="1263"/>
        <end position="1362"/>
    </location>
</feature>
<gene>
    <name evidence="11" type="ORF">L6773_18890</name>
</gene>
<feature type="domain" description="Response regulatory" evidence="10">
    <location>
        <begin position="1116"/>
        <end position="1231"/>
    </location>
</feature>
<keyword evidence="6" id="KW-0804">Transcription</keyword>
<dbReference type="SUPFAM" id="SSF46689">
    <property type="entry name" value="Homeodomain-like"/>
    <property type="match status" value="1"/>
</dbReference>
<dbReference type="InterPro" id="IPR018062">
    <property type="entry name" value="HTH_AraC-typ_CS"/>
</dbReference>
<dbReference type="SUPFAM" id="SSF63829">
    <property type="entry name" value="Calcium-dependent phosphotriesterase"/>
    <property type="match status" value="3"/>
</dbReference>
<evidence type="ECO:0000259" key="8">
    <source>
        <dbReference type="PROSITE" id="PS01124"/>
    </source>
</evidence>
<keyword evidence="3 7" id="KW-0597">Phosphoprotein</keyword>
<accession>A0ABS9KIN0</accession>
<evidence type="ECO:0000256" key="7">
    <source>
        <dbReference type="PROSITE-ProRule" id="PRU00169"/>
    </source>
</evidence>
<dbReference type="Pfam" id="PF00072">
    <property type="entry name" value="Response_reg"/>
    <property type="match status" value="1"/>
</dbReference>
<evidence type="ECO:0000259" key="10">
    <source>
        <dbReference type="PROSITE" id="PS50110"/>
    </source>
</evidence>
<protein>
    <recommendedName>
        <fullName evidence="2">histidine kinase</fullName>
        <ecNumber evidence="2">2.7.13.3</ecNumber>
    </recommendedName>
</protein>
<dbReference type="SMART" id="SM00448">
    <property type="entry name" value="REC"/>
    <property type="match status" value="1"/>
</dbReference>
<dbReference type="PANTHER" id="PTHR43547">
    <property type="entry name" value="TWO-COMPONENT HISTIDINE KINASE"/>
    <property type="match status" value="1"/>
</dbReference>
<dbReference type="InterPro" id="IPR011110">
    <property type="entry name" value="Reg_prop"/>
</dbReference>
<dbReference type="SUPFAM" id="SSF47384">
    <property type="entry name" value="Homodimeric domain of signal transducing histidine kinase"/>
    <property type="match status" value="1"/>
</dbReference>
<dbReference type="SUPFAM" id="SSF55874">
    <property type="entry name" value="ATPase domain of HSP90 chaperone/DNA topoisomerase II/histidine kinase"/>
    <property type="match status" value="1"/>
</dbReference>
<dbReference type="PROSITE" id="PS00041">
    <property type="entry name" value="HTH_ARAC_FAMILY_1"/>
    <property type="match status" value="1"/>
</dbReference>
<dbReference type="InterPro" id="IPR005467">
    <property type="entry name" value="His_kinase_dom"/>
</dbReference>
<evidence type="ECO:0000256" key="1">
    <source>
        <dbReference type="ARBA" id="ARBA00000085"/>
    </source>
</evidence>
<evidence type="ECO:0000256" key="3">
    <source>
        <dbReference type="ARBA" id="ARBA00022553"/>
    </source>
</evidence>
<dbReference type="InterPro" id="IPR011123">
    <property type="entry name" value="Y_Y_Y"/>
</dbReference>
<comment type="caution">
    <text evidence="11">The sequence shown here is derived from an EMBL/GenBank/DDBJ whole genome shotgun (WGS) entry which is preliminary data.</text>
</comment>
<dbReference type="EMBL" id="JAKLWS010000038">
    <property type="protein sequence ID" value="MCG2590647.1"/>
    <property type="molecule type" value="Genomic_DNA"/>
</dbReference>
<evidence type="ECO:0000259" key="9">
    <source>
        <dbReference type="PROSITE" id="PS50109"/>
    </source>
</evidence>
<keyword evidence="4" id="KW-0805">Transcription regulation</keyword>
<dbReference type="InterPro" id="IPR036097">
    <property type="entry name" value="HisK_dim/P_sf"/>
</dbReference>
<evidence type="ECO:0000256" key="2">
    <source>
        <dbReference type="ARBA" id="ARBA00012438"/>
    </source>
</evidence>
<dbReference type="Gene3D" id="2.130.10.10">
    <property type="entry name" value="YVTN repeat-like/Quinoprotein amine dehydrogenase"/>
    <property type="match status" value="4"/>
</dbReference>
<dbReference type="PROSITE" id="PS50109">
    <property type="entry name" value="HIS_KIN"/>
    <property type="match status" value="1"/>
</dbReference>
<dbReference type="InterPro" id="IPR036890">
    <property type="entry name" value="HATPase_C_sf"/>
</dbReference>
<dbReference type="PROSITE" id="PS01124">
    <property type="entry name" value="HTH_ARAC_FAMILY_2"/>
    <property type="match status" value="1"/>
</dbReference>
<dbReference type="Pfam" id="PF02518">
    <property type="entry name" value="HATPase_c"/>
    <property type="match status" value="1"/>
</dbReference>
<dbReference type="CDD" id="cd00082">
    <property type="entry name" value="HisKA"/>
    <property type="match status" value="1"/>
</dbReference>
<evidence type="ECO:0000313" key="12">
    <source>
        <dbReference type="Proteomes" id="UP001165366"/>
    </source>
</evidence>
<keyword evidence="12" id="KW-1185">Reference proteome</keyword>
<sequence>MLFTAGVHSQSPEFRHLTINDGLSQNAVFAITQDHKGFMWFGTKDGLNRYDGQTFKVFQHNPTDSTSISGNYIQALHTDLRGWVWAGTLESGLNYYQPEKDQFSSLDHLDGLSDNLAQEQITSISSGIHGTLWVGTATNGLYKIDRDKEKGIPISVTNYSKEDGLSNNYIYEIYVDKNGETWVGTDRNVSKYQPERDSFLNYEIEFDEPNQKDYLFYYAIDGIHEGPDNKLWLGTTEGLVLFNKSTGATERFSYQEYANRDGYNRIRRIAEDLNGNLWLATPSELTIFNPVTFEYKSYTSDPSDASSISFDSITALFKSRNGLMWIGTAGMGIDIYDPKSNRFPTLTGIDHLPDLSNFSIREIIEDRNGDVWIISHRPYRWKRNEQTLENVNNLFIPDEFPRPYEIEIWDLIEGSQGNLWAATTHGLIEYDPTENQADIFEYSQGNKDGLPQREVYGVFEDSGGKIWAITENYLSNLIDRETGSFKNYRYNPNESIREQIRPVLTEEKSGNFWIGTSYGLSYFDKFAESFLKFEHDSADPNSLSHNLVKSILPDPNYPDRFLWIGTSGGLNKMDIQSKEFTHYTTADGLPNNVIYAILPDDSGHLWVSTNRGLSKFHPEEMNFRNYDVHDGLQSNEFNTGAYFRSSSGELYFGGISGLNYFYPDRVTDNPNPPEIALTGFEIDGREITFQESKGILDSPLTSAQNIQVSHNDDVLAFQFAALDFSAPEKNQYAYKLEGLSENWIESGNYASAVFTNIPHGEYSLRIKASNNDGIWNEAGIGIGLIVTPPWWQTWWAYFIYLVIFLGAGYSLRRYELNRYNLKNQLELERVQTESLRKLDHLKSEFFANISHEFRTPLSLILGQIENVLTSDIDRKDKRKLEMATQNANRLLTLINQLLDLSKLESGKMKMNNDQHNIVSFLKSLLYSFETLAESKEIRLLFNSDSDWIPVIFDSEKMERVFLNLITNAFKFTPAGGEIGVEVKQINDDNIEIRVKDTGIGIPADHIKNIFDRFYQADSSSTRPYEGTGIGLALVNEFVKLHNGKIEVQSRFENETGNNQTGTVFIIHLPTDRVEKDFAYKVDAIRLSHHEFESEVSKSVTKHVDLNLISSNLDKEILLIVEDNAEVREFIREQLEEDYRILEAENGVQGIELSQEEIPDLIISDLMMPEMDGYDFCKQIRKDEKTSHIPVIMLTAKAGLEDKLKGFETGIDAYLTKPFKVKELQVRVRKLIQQRRQLRDQFSEAGLIQTKNVTDDSIEKVFLEKAISVVESNFSNEQFKVNHLAGSLNMSPGQLNRKLQALVDQSAVQFIISVRLQHAAKQLREKNKTIAEISYEVGYNDQAYFTRVFKKQFGVSPSEFRKN</sequence>
<dbReference type="InterPro" id="IPR013783">
    <property type="entry name" value="Ig-like_fold"/>
</dbReference>
<evidence type="ECO:0000256" key="6">
    <source>
        <dbReference type="ARBA" id="ARBA00023163"/>
    </source>
</evidence>
<dbReference type="PRINTS" id="PR00344">
    <property type="entry name" value="BCTRLSENSOR"/>
</dbReference>
<dbReference type="InterPro" id="IPR009057">
    <property type="entry name" value="Homeodomain-like_sf"/>
</dbReference>
<evidence type="ECO:0000256" key="5">
    <source>
        <dbReference type="ARBA" id="ARBA00023125"/>
    </source>
</evidence>
<dbReference type="InterPro" id="IPR018060">
    <property type="entry name" value="HTH_AraC"/>
</dbReference>
<feature type="domain" description="Histidine kinase" evidence="9">
    <location>
        <begin position="848"/>
        <end position="1072"/>
    </location>
</feature>